<dbReference type="Gene3D" id="3.40.50.10300">
    <property type="entry name" value="CoaB-like"/>
    <property type="match status" value="1"/>
</dbReference>
<dbReference type="Pfam" id="PF04127">
    <property type="entry name" value="DFP"/>
    <property type="match status" value="1"/>
</dbReference>
<comment type="caution">
    <text evidence="3">Lacks conserved residue(s) required for the propagation of feature annotation.</text>
</comment>
<feature type="region of interest" description="Phosphopantothenoylcysteine decarboxylase" evidence="3">
    <location>
        <begin position="1"/>
        <end position="186"/>
    </location>
</feature>
<comment type="function">
    <text evidence="4">Catalyzes two steps in the biosynthesis of coenzyme A. In the first step cysteine is conjugated to 4'-phosphopantothenate to form 4-phosphopantothenoylcysteine, in the latter compound is decarboxylated to form 4'-phosphopantotheine.</text>
</comment>
<evidence type="ECO:0000259" key="6">
    <source>
        <dbReference type="Pfam" id="PF04127"/>
    </source>
</evidence>
<feature type="binding site" evidence="3">
    <location>
        <position position="334"/>
    </location>
    <ligand>
        <name>CTP</name>
        <dbReference type="ChEBI" id="CHEBI:37563"/>
    </ligand>
</feature>
<comment type="function">
    <text evidence="3">Catalyzes two sequential steps in the biosynthesis of coenzyme A. In the first step cysteine is conjugated to 4'-phosphopantothenate to form 4-phosphopantothenoylcysteine. In the second step the latter compound is decarboxylated to form 4'-phosphopantotheine.</text>
</comment>
<evidence type="ECO:0000259" key="5">
    <source>
        <dbReference type="Pfam" id="PF02441"/>
    </source>
</evidence>
<keyword evidence="8" id="KW-1185">Reference proteome</keyword>
<keyword evidence="2 3" id="KW-0456">Lyase</keyword>
<dbReference type="KEGG" id="vab:WPS_28930"/>
<dbReference type="NCBIfam" id="TIGR00521">
    <property type="entry name" value="coaBC_dfp"/>
    <property type="match status" value="1"/>
</dbReference>
<dbReference type="GO" id="GO:0015941">
    <property type="term" value="P:pantothenate catabolic process"/>
    <property type="evidence" value="ECO:0007669"/>
    <property type="project" value="InterPro"/>
</dbReference>
<dbReference type="GO" id="GO:0015937">
    <property type="term" value="P:coenzyme A biosynthetic process"/>
    <property type="evidence" value="ECO:0007669"/>
    <property type="project" value="UniProtKB-UniRule"/>
</dbReference>
<comment type="pathway">
    <text evidence="3 4">Cofactor biosynthesis; coenzyme A biosynthesis; CoA from (R)-pantothenate: step 2/5.</text>
</comment>
<comment type="similarity">
    <text evidence="3 4">In the N-terminal section; belongs to the HFCD (homo-oligomeric flavin containing Cys decarboxylase) superfamily.</text>
</comment>
<dbReference type="Gene3D" id="3.40.50.1950">
    <property type="entry name" value="Flavin prenyltransferase-like"/>
    <property type="match status" value="1"/>
</dbReference>
<dbReference type="GO" id="GO:0004633">
    <property type="term" value="F:phosphopantothenoylcysteine decarboxylase activity"/>
    <property type="evidence" value="ECO:0007669"/>
    <property type="project" value="UniProtKB-UniRule"/>
</dbReference>
<keyword evidence="3" id="KW-0460">Magnesium</keyword>
<dbReference type="SUPFAM" id="SSF102645">
    <property type="entry name" value="CoaB-like"/>
    <property type="match status" value="1"/>
</dbReference>
<dbReference type="AlphaFoldDB" id="A0AAN2CBD2"/>
<dbReference type="Proteomes" id="UP001317532">
    <property type="component" value="Chromosome"/>
</dbReference>
<evidence type="ECO:0000256" key="1">
    <source>
        <dbReference type="ARBA" id="ARBA00022793"/>
    </source>
</evidence>
<dbReference type="PANTHER" id="PTHR14359">
    <property type="entry name" value="HOMO-OLIGOMERIC FLAVIN CONTAINING CYS DECARBOXYLASE FAMILY"/>
    <property type="match status" value="1"/>
</dbReference>
<sequence>MNGRRILLGVTGGIAAYKAAALASRLVQKGAVLDVVMTEDAERFVGAATFAALARRPVHTSLWEQVDAIPHIALARDAEVVAVVPATASTIAKAALGLADDLLSNVLLATRAPLVFAPAMNTSMLEHPATAAHLATLRGRGATIVEPGVGFLAEREHGAGRLADEDALLAAIAQALGAREDLRGERVLITAGPTREPIDPVRFLSNAATGTQGIALAAEALARGAAVDLVLGPTTASPPPGAHVVRVTTAREMDAAVRELAGGATIAIATAAVADWRPAVTHDQKVKKTEEVTAIALERNPDILAGLGARRDGALFLVGFAAETSDFETHAREKLAGKHLDLIAVNDVGGTRGFGDVDNALVVLWGTDGRRDLGSGSKRELAARLWDAILERKRAQADA</sequence>
<dbReference type="InterPro" id="IPR007085">
    <property type="entry name" value="DNA/pantothenate-metab_flavo_C"/>
</dbReference>
<comment type="cofactor">
    <cofactor evidence="3">
        <name>FMN</name>
        <dbReference type="ChEBI" id="CHEBI:58210"/>
    </cofactor>
    <text evidence="3">Binds 1 FMN per subunit.</text>
</comment>
<keyword evidence="3 4" id="KW-0436">Ligase</keyword>
<reference evidence="7 8" key="1">
    <citation type="journal article" date="2022" name="ISME Commun">
        <title>Vulcanimicrobium alpinus gen. nov. sp. nov., the first cultivated representative of the candidate phylum 'Eremiobacterota', is a metabolically versatile aerobic anoxygenic phototroph.</title>
        <authorList>
            <person name="Yabe S."/>
            <person name="Muto K."/>
            <person name="Abe K."/>
            <person name="Yokota A."/>
            <person name="Staudigel H."/>
            <person name="Tebo B.M."/>
        </authorList>
    </citation>
    <scope>NUCLEOTIDE SEQUENCE [LARGE SCALE GENOMIC DNA]</scope>
    <source>
        <strain evidence="7 8">WC8-2</strain>
    </source>
</reference>
<dbReference type="EMBL" id="AP025523">
    <property type="protein sequence ID" value="BDE07617.1"/>
    <property type="molecule type" value="Genomic_DNA"/>
</dbReference>
<feature type="domain" description="Flavoprotein" evidence="5">
    <location>
        <begin position="5"/>
        <end position="163"/>
    </location>
</feature>
<comment type="cofactor">
    <cofactor evidence="3">
        <name>Mg(2+)</name>
        <dbReference type="ChEBI" id="CHEBI:18420"/>
    </cofactor>
</comment>
<feature type="region of interest" description="Phosphopantothenate--cysteine ligase" evidence="3">
    <location>
        <begin position="187"/>
        <end position="399"/>
    </location>
</feature>
<name>A0AAN2CBD2_UNVUL</name>
<evidence type="ECO:0000256" key="3">
    <source>
        <dbReference type="HAMAP-Rule" id="MF_02225"/>
    </source>
</evidence>
<dbReference type="SUPFAM" id="SSF52507">
    <property type="entry name" value="Homo-oligomeric flavin-containing Cys decarboxylases, HFCD"/>
    <property type="match status" value="1"/>
</dbReference>
<evidence type="ECO:0000256" key="4">
    <source>
        <dbReference type="RuleBase" id="RU364078"/>
    </source>
</evidence>
<comment type="catalytic activity">
    <reaction evidence="3 4">
        <text>N-[(R)-4-phosphopantothenoyl]-L-cysteine + H(+) = (R)-4'-phosphopantetheine + CO2</text>
        <dbReference type="Rhea" id="RHEA:16793"/>
        <dbReference type="ChEBI" id="CHEBI:15378"/>
        <dbReference type="ChEBI" id="CHEBI:16526"/>
        <dbReference type="ChEBI" id="CHEBI:59458"/>
        <dbReference type="ChEBI" id="CHEBI:61723"/>
        <dbReference type="EC" id="4.1.1.36"/>
    </reaction>
</comment>
<keyword evidence="3 4" id="KW-0285">Flavoprotein</keyword>
<evidence type="ECO:0000256" key="2">
    <source>
        <dbReference type="ARBA" id="ARBA00023239"/>
    </source>
</evidence>
<keyword evidence="3" id="KW-0511">Multifunctional enzyme</keyword>
<keyword evidence="1 3" id="KW-0210">Decarboxylase</keyword>
<protein>
    <recommendedName>
        <fullName evidence="3">Coenzyme A biosynthesis bifunctional protein CoaBC</fullName>
    </recommendedName>
    <alternativeName>
        <fullName evidence="3">DNA/pantothenate metabolism flavoprotein</fullName>
    </alternativeName>
    <alternativeName>
        <fullName evidence="3">Phosphopantothenoylcysteine synthetase/decarboxylase</fullName>
        <shortName evidence="3">PPCS-PPCDC</shortName>
    </alternativeName>
    <domain>
        <recommendedName>
            <fullName evidence="3">Phosphopantothenoylcysteine decarboxylase</fullName>
            <shortName evidence="3">PPC decarboxylase</shortName>
            <shortName evidence="3">PPC-DC</shortName>
            <ecNumber evidence="3">4.1.1.36</ecNumber>
        </recommendedName>
        <alternativeName>
            <fullName evidence="3">CoaC</fullName>
        </alternativeName>
    </domain>
    <domain>
        <recommendedName>
            <fullName evidence="3">Phosphopantothenate--cysteine ligase</fullName>
            <ecNumber evidence="3">6.3.2.5</ecNumber>
        </recommendedName>
        <alternativeName>
            <fullName evidence="3">CoaB</fullName>
        </alternativeName>
        <alternativeName>
            <fullName evidence="3">Phosphopantothenoylcysteine synthetase</fullName>
            <shortName evidence="3">PPC synthetase</shortName>
            <shortName evidence="3">PPC-S</shortName>
        </alternativeName>
    </domain>
</protein>
<dbReference type="InterPro" id="IPR005252">
    <property type="entry name" value="CoaBC"/>
</dbReference>
<comment type="catalytic activity">
    <reaction evidence="3 4">
        <text>(R)-4'-phosphopantothenate + L-cysteine + CTP = N-[(R)-4-phosphopantothenoyl]-L-cysteine + CMP + diphosphate + H(+)</text>
        <dbReference type="Rhea" id="RHEA:19397"/>
        <dbReference type="ChEBI" id="CHEBI:10986"/>
        <dbReference type="ChEBI" id="CHEBI:15378"/>
        <dbReference type="ChEBI" id="CHEBI:33019"/>
        <dbReference type="ChEBI" id="CHEBI:35235"/>
        <dbReference type="ChEBI" id="CHEBI:37563"/>
        <dbReference type="ChEBI" id="CHEBI:59458"/>
        <dbReference type="ChEBI" id="CHEBI:60377"/>
        <dbReference type="EC" id="6.3.2.5"/>
    </reaction>
</comment>
<keyword evidence="3 4" id="KW-0288">FMN</keyword>
<dbReference type="InterPro" id="IPR036551">
    <property type="entry name" value="Flavin_trans-like"/>
</dbReference>
<dbReference type="RefSeq" id="WP_317995195.1">
    <property type="nucleotide sequence ID" value="NZ_AP025523.1"/>
</dbReference>
<feature type="binding site" evidence="3">
    <location>
        <position position="320"/>
    </location>
    <ligand>
        <name>CTP</name>
        <dbReference type="ChEBI" id="CHEBI:37563"/>
    </ligand>
</feature>
<dbReference type="GO" id="GO:0071513">
    <property type="term" value="C:phosphopantothenoylcysteine decarboxylase complex"/>
    <property type="evidence" value="ECO:0007669"/>
    <property type="project" value="TreeGrafter"/>
</dbReference>
<feature type="binding site" evidence="3">
    <location>
        <position position="338"/>
    </location>
    <ligand>
        <name>CTP</name>
        <dbReference type="ChEBI" id="CHEBI:37563"/>
    </ligand>
</feature>
<dbReference type="HAMAP" id="MF_02225">
    <property type="entry name" value="CoaBC"/>
    <property type="match status" value="1"/>
</dbReference>
<dbReference type="GO" id="GO:0004632">
    <property type="term" value="F:phosphopantothenate--cysteine ligase activity"/>
    <property type="evidence" value="ECO:0007669"/>
    <property type="project" value="UniProtKB-UniRule"/>
</dbReference>
<feature type="domain" description="DNA/pantothenate metabolism flavoprotein C-terminal" evidence="6">
    <location>
        <begin position="182"/>
        <end position="390"/>
    </location>
</feature>
<comment type="pathway">
    <text evidence="3 4">Cofactor biosynthesis; coenzyme A biosynthesis; CoA from (R)-pantothenate: step 3/5.</text>
</comment>
<dbReference type="GO" id="GO:0010181">
    <property type="term" value="F:FMN binding"/>
    <property type="evidence" value="ECO:0007669"/>
    <property type="project" value="UniProtKB-UniRule"/>
</dbReference>
<organism evidence="7 8">
    <name type="scientific">Vulcanimicrobium alpinum</name>
    <dbReference type="NCBI Taxonomy" id="3016050"/>
    <lineage>
        <taxon>Bacteria</taxon>
        <taxon>Bacillati</taxon>
        <taxon>Vulcanimicrobiota</taxon>
        <taxon>Vulcanimicrobiia</taxon>
        <taxon>Vulcanimicrobiales</taxon>
        <taxon>Vulcanimicrobiaceae</taxon>
        <taxon>Vulcanimicrobium</taxon>
    </lineage>
</organism>
<dbReference type="InterPro" id="IPR035929">
    <property type="entry name" value="CoaB-like_sf"/>
</dbReference>
<gene>
    <name evidence="3" type="primary">coaBC</name>
    <name evidence="7" type="ORF">WPS_28930</name>
</gene>
<evidence type="ECO:0000313" key="8">
    <source>
        <dbReference type="Proteomes" id="UP001317532"/>
    </source>
</evidence>
<feature type="binding site" evidence="3">
    <location>
        <begin position="301"/>
        <end position="304"/>
    </location>
    <ligand>
        <name>CTP</name>
        <dbReference type="ChEBI" id="CHEBI:37563"/>
    </ligand>
</feature>
<dbReference type="EC" id="6.3.2.5" evidence="3"/>
<feature type="binding site" evidence="3">
    <location>
        <position position="285"/>
    </location>
    <ligand>
        <name>CTP</name>
        <dbReference type="ChEBI" id="CHEBI:37563"/>
    </ligand>
</feature>
<accession>A0AAN2CBD2</accession>
<dbReference type="EC" id="4.1.1.36" evidence="3"/>
<comment type="similarity">
    <text evidence="3 4">In the C-terminal section; belongs to the PPC synthetase family.</text>
</comment>
<evidence type="ECO:0000313" key="7">
    <source>
        <dbReference type="EMBL" id="BDE07617.1"/>
    </source>
</evidence>
<dbReference type="InterPro" id="IPR003382">
    <property type="entry name" value="Flavoprotein"/>
</dbReference>
<keyword evidence="3" id="KW-0479">Metal-binding</keyword>
<dbReference type="GO" id="GO:0046872">
    <property type="term" value="F:metal ion binding"/>
    <property type="evidence" value="ECO:0007669"/>
    <property type="project" value="UniProtKB-KW"/>
</dbReference>
<proteinExistence type="inferred from homology"/>
<dbReference type="Pfam" id="PF02441">
    <property type="entry name" value="Flavoprotein"/>
    <property type="match status" value="1"/>
</dbReference>
<feature type="binding site" evidence="3">
    <location>
        <position position="275"/>
    </location>
    <ligand>
        <name>CTP</name>
        <dbReference type="ChEBI" id="CHEBI:37563"/>
    </ligand>
</feature>
<dbReference type="PANTHER" id="PTHR14359:SF6">
    <property type="entry name" value="PHOSPHOPANTOTHENOYLCYSTEINE DECARBOXYLASE"/>
    <property type="match status" value="1"/>
</dbReference>